<comment type="caution">
    <text evidence="4">The sequence shown here is derived from an EMBL/GenBank/DDBJ whole genome shotgun (WGS) entry which is preliminary data.</text>
</comment>
<keyword evidence="5" id="KW-1185">Reference proteome</keyword>
<dbReference type="RefSeq" id="WP_031389332.1">
    <property type="nucleotide sequence ID" value="NZ_JPNB01000001.1"/>
</dbReference>
<dbReference type="AlphaFoldDB" id="A0A4V2QBF3"/>
<evidence type="ECO:0000256" key="2">
    <source>
        <dbReference type="ARBA" id="ARBA00022801"/>
    </source>
</evidence>
<evidence type="ECO:0000313" key="5">
    <source>
        <dbReference type="Proteomes" id="UP000295718"/>
    </source>
</evidence>
<dbReference type="EMBL" id="SLUO01000012">
    <property type="protein sequence ID" value="TCL56192.1"/>
    <property type="molecule type" value="Genomic_DNA"/>
</dbReference>
<dbReference type="GO" id="GO:0016787">
    <property type="term" value="F:hydrolase activity"/>
    <property type="evidence" value="ECO:0007669"/>
    <property type="project" value="UniProtKB-KW"/>
</dbReference>
<dbReference type="PANTHER" id="PTHR43046:SF16">
    <property type="entry name" value="ADP-RIBOSE PYROPHOSPHATASE YJHB-RELATED"/>
    <property type="match status" value="1"/>
</dbReference>
<evidence type="ECO:0000259" key="3">
    <source>
        <dbReference type="PROSITE" id="PS51462"/>
    </source>
</evidence>
<dbReference type="PROSITE" id="PS51462">
    <property type="entry name" value="NUDIX"/>
    <property type="match status" value="1"/>
</dbReference>
<reference evidence="4 5" key="1">
    <citation type="submission" date="2019-03" db="EMBL/GenBank/DDBJ databases">
        <title>Genomic Encyclopedia of Type Strains, Phase IV (KMG-IV): sequencing the most valuable type-strain genomes for metagenomic binning, comparative biology and taxonomic classification.</title>
        <authorList>
            <person name="Goeker M."/>
        </authorList>
    </citation>
    <scope>NUCLEOTIDE SEQUENCE [LARGE SCALE GENOMIC DNA]</scope>
    <source>
        <strain evidence="4 5">DSM 100556</strain>
    </source>
</reference>
<evidence type="ECO:0000256" key="1">
    <source>
        <dbReference type="ARBA" id="ARBA00001946"/>
    </source>
</evidence>
<name>A0A4V2QBF3_9FIRM</name>
<dbReference type="InterPro" id="IPR059176">
    <property type="entry name" value="UDP-X_N"/>
</dbReference>
<organism evidence="4 5">
    <name type="scientific">Kineothrix alysoides</name>
    <dbReference type="NCBI Taxonomy" id="1469948"/>
    <lineage>
        <taxon>Bacteria</taxon>
        <taxon>Bacillati</taxon>
        <taxon>Bacillota</taxon>
        <taxon>Clostridia</taxon>
        <taxon>Lachnospirales</taxon>
        <taxon>Lachnospiraceae</taxon>
        <taxon>Kineothrix</taxon>
    </lineage>
</organism>
<dbReference type="Gene3D" id="3.90.79.10">
    <property type="entry name" value="Nucleoside Triphosphate Pyrophosphohydrolase"/>
    <property type="match status" value="1"/>
</dbReference>
<evidence type="ECO:0000313" key="4">
    <source>
        <dbReference type="EMBL" id="TCL56192.1"/>
    </source>
</evidence>
<feature type="domain" description="Nudix hydrolase" evidence="3">
    <location>
        <begin position="71"/>
        <end position="195"/>
    </location>
</feature>
<dbReference type="Pfam" id="PF00293">
    <property type="entry name" value="NUDIX"/>
    <property type="match status" value="1"/>
</dbReference>
<dbReference type="Pfam" id="PF12535">
    <property type="entry name" value="Nudix_N"/>
    <property type="match status" value="1"/>
</dbReference>
<dbReference type="Gene3D" id="6.10.250.1120">
    <property type="match status" value="1"/>
</dbReference>
<gene>
    <name evidence="4" type="ORF">EDD76_11219</name>
</gene>
<dbReference type="STRING" id="1469948.GCA_000732725_00569"/>
<dbReference type="Proteomes" id="UP000295718">
    <property type="component" value="Unassembled WGS sequence"/>
</dbReference>
<dbReference type="PANTHER" id="PTHR43046">
    <property type="entry name" value="GDP-MANNOSE MANNOSYL HYDROLASE"/>
    <property type="match status" value="1"/>
</dbReference>
<dbReference type="InterPro" id="IPR000086">
    <property type="entry name" value="NUDIX_hydrolase_dom"/>
</dbReference>
<dbReference type="PRINTS" id="PR00502">
    <property type="entry name" value="NUDIXFAMILY"/>
</dbReference>
<accession>A0A4V2QBF3</accession>
<comment type="cofactor">
    <cofactor evidence="1">
        <name>Mg(2+)</name>
        <dbReference type="ChEBI" id="CHEBI:18420"/>
    </cofactor>
</comment>
<keyword evidence="2" id="KW-0378">Hydrolase</keyword>
<dbReference type="InterPro" id="IPR020476">
    <property type="entry name" value="Nudix_hydrolase"/>
</dbReference>
<proteinExistence type="predicted"/>
<protein>
    <submittedName>
        <fullName evidence="4">ADP-ribose pyrophosphatase YjhB (NUDIX family)</fullName>
    </submittedName>
</protein>
<dbReference type="SUPFAM" id="SSF55811">
    <property type="entry name" value="Nudix"/>
    <property type="match status" value="1"/>
</dbReference>
<sequence>MELTNDLDMLIKLAMELQSIAQNGLTYTKDHYDQERFERVREISAQIMAMKTGFSIEKVKDLFCNETGYQTPKIETRAAMFSESKILLVKEQGKWALPGGWIDYNETIATSTRREVKEETGLDIEPLRIIAIQDRNKHNWPKFAYGICKVFILCSIVGGSFQPNFETTESQFFLFDELPILDEDKTTYSQIQMCFEAFYNEKWEVIFD</sequence>
<dbReference type="InterPro" id="IPR015797">
    <property type="entry name" value="NUDIX_hydrolase-like_dom_sf"/>
</dbReference>